<evidence type="ECO:0000256" key="1">
    <source>
        <dbReference type="ARBA" id="ARBA00001541"/>
    </source>
</evidence>
<sequence>MQPRFDWALEPLADMSPAEFHDWQALLEERSGMVVSERRRSFLQTNLSARMREVGAPDYASYYRQVTSGPRGAVEWSTLMDRLTVQETRFFRHPASFELLEGYLRHRLEQGPLERPLALWSVGCASGEETYSLAMTAAEVLAGSESQNCFGVTGTDISLSALAKSRAAVYGARRLEQVEPAMRDRYFLSSPDDRFQVLPALAARVCFARLNVLELANSPVSDMDVIFCQNLLIYFRRWRRREILNRLAECLAPGGLLVIGVGEVVGWQHPELLPVANDQVLAFTRKSL</sequence>
<dbReference type="InterPro" id="IPR050903">
    <property type="entry name" value="Bact_Chemotaxis_MeTrfase"/>
</dbReference>
<dbReference type="InterPro" id="IPR000780">
    <property type="entry name" value="CheR_MeTrfase"/>
</dbReference>
<dbReference type="Proteomes" id="UP000236003">
    <property type="component" value="Unassembled WGS sequence"/>
</dbReference>
<dbReference type="Pfam" id="PF01739">
    <property type="entry name" value="CheR"/>
    <property type="match status" value="1"/>
</dbReference>
<dbReference type="EMBL" id="POUM01000003">
    <property type="protein sequence ID" value="PNF60764.1"/>
    <property type="molecule type" value="Genomic_DNA"/>
</dbReference>
<keyword evidence="3 6" id="KW-0489">Methyltransferase</keyword>
<evidence type="ECO:0000256" key="2">
    <source>
        <dbReference type="ARBA" id="ARBA00012534"/>
    </source>
</evidence>
<dbReference type="SUPFAM" id="SSF47757">
    <property type="entry name" value="Chemotaxis receptor methyltransferase CheR, N-terminal domain"/>
    <property type="match status" value="1"/>
</dbReference>
<dbReference type="PANTHER" id="PTHR24422:SF19">
    <property type="entry name" value="CHEMOTAXIS PROTEIN METHYLTRANSFERASE"/>
    <property type="match status" value="1"/>
</dbReference>
<dbReference type="EC" id="2.1.1.80" evidence="2"/>
<dbReference type="InterPro" id="IPR022641">
    <property type="entry name" value="CheR_N"/>
</dbReference>
<name>A0A2N8RI30_STUST</name>
<comment type="caution">
    <text evidence="6">The sequence shown here is derived from an EMBL/GenBank/DDBJ whole genome shotgun (WGS) entry which is preliminary data.</text>
</comment>
<dbReference type="PROSITE" id="PS50123">
    <property type="entry name" value="CHER"/>
    <property type="match status" value="1"/>
</dbReference>
<dbReference type="InterPro" id="IPR029063">
    <property type="entry name" value="SAM-dependent_MTases_sf"/>
</dbReference>
<dbReference type="AlphaFoldDB" id="A0A2N8RI30"/>
<proteinExistence type="predicted"/>
<dbReference type="Gene3D" id="1.10.155.10">
    <property type="entry name" value="Chemotaxis receptor methyltransferase CheR, N-terminal domain"/>
    <property type="match status" value="1"/>
</dbReference>
<dbReference type="PRINTS" id="PR00996">
    <property type="entry name" value="CHERMTFRASE"/>
</dbReference>
<protein>
    <recommendedName>
        <fullName evidence="2">protein-glutamate O-methyltransferase</fullName>
        <ecNumber evidence="2">2.1.1.80</ecNumber>
    </recommendedName>
</protein>
<dbReference type="SUPFAM" id="SSF53335">
    <property type="entry name" value="S-adenosyl-L-methionine-dependent methyltransferases"/>
    <property type="match status" value="1"/>
</dbReference>
<evidence type="ECO:0000313" key="6">
    <source>
        <dbReference type="EMBL" id="PNF60764.1"/>
    </source>
</evidence>
<keyword evidence="5" id="KW-0949">S-adenosyl-L-methionine</keyword>
<dbReference type="GO" id="GO:0032259">
    <property type="term" value="P:methylation"/>
    <property type="evidence" value="ECO:0007669"/>
    <property type="project" value="UniProtKB-KW"/>
</dbReference>
<evidence type="ECO:0000313" key="7">
    <source>
        <dbReference type="Proteomes" id="UP000236003"/>
    </source>
</evidence>
<accession>A0A2N8RI30</accession>
<evidence type="ECO:0000256" key="4">
    <source>
        <dbReference type="ARBA" id="ARBA00022679"/>
    </source>
</evidence>
<dbReference type="SMART" id="SM00138">
    <property type="entry name" value="MeTrc"/>
    <property type="match status" value="1"/>
</dbReference>
<dbReference type="InterPro" id="IPR022642">
    <property type="entry name" value="CheR_C"/>
</dbReference>
<dbReference type="PANTHER" id="PTHR24422">
    <property type="entry name" value="CHEMOTAXIS PROTEIN METHYLTRANSFERASE"/>
    <property type="match status" value="1"/>
</dbReference>
<evidence type="ECO:0000256" key="3">
    <source>
        <dbReference type="ARBA" id="ARBA00022603"/>
    </source>
</evidence>
<dbReference type="Pfam" id="PF03705">
    <property type="entry name" value="CheR_N"/>
    <property type="match status" value="1"/>
</dbReference>
<dbReference type="RefSeq" id="WP_003282724.1">
    <property type="nucleotide sequence ID" value="NZ_CP036186.1"/>
</dbReference>
<gene>
    <name evidence="6" type="ORF">CXK99_04995</name>
</gene>
<dbReference type="InterPro" id="IPR036804">
    <property type="entry name" value="CheR_N_sf"/>
</dbReference>
<comment type="catalytic activity">
    <reaction evidence="1">
        <text>L-glutamyl-[protein] + S-adenosyl-L-methionine = [protein]-L-glutamate 5-O-methyl ester + S-adenosyl-L-homocysteine</text>
        <dbReference type="Rhea" id="RHEA:24452"/>
        <dbReference type="Rhea" id="RHEA-COMP:10208"/>
        <dbReference type="Rhea" id="RHEA-COMP:10311"/>
        <dbReference type="ChEBI" id="CHEBI:29973"/>
        <dbReference type="ChEBI" id="CHEBI:57856"/>
        <dbReference type="ChEBI" id="CHEBI:59789"/>
        <dbReference type="ChEBI" id="CHEBI:82795"/>
        <dbReference type="EC" id="2.1.1.80"/>
    </reaction>
</comment>
<dbReference type="CDD" id="cd02440">
    <property type="entry name" value="AdoMet_MTases"/>
    <property type="match status" value="1"/>
</dbReference>
<organism evidence="6 7">
    <name type="scientific">Stutzerimonas stutzeri</name>
    <name type="common">Pseudomonas stutzeri</name>
    <dbReference type="NCBI Taxonomy" id="316"/>
    <lineage>
        <taxon>Bacteria</taxon>
        <taxon>Pseudomonadati</taxon>
        <taxon>Pseudomonadota</taxon>
        <taxon>Gammaproteobacteria</taxon>
        <taxon>Pseudomonadales</taxon>
        <taxon>Pseudomonadaceae</taxon>
        <taxon>Stutzerimonas</taxon>
    </lineage>
</organism>
<dbReference type="Gene3D" id="3.40.50.150">
    <property type="entry name" value="Vaccinia Virus protein VP39"/>
    <property type="match status" value="1"/>
</dbReference>
<reference evidence="6 7" key="1">
    <citation type="submission" date="2018-01" db="EMBL/GenBank/DDBJ databases">
        <title>Denitrification phenotypes of diverse strains of Pseudomonas stutzeri.</title>
        <authorList>
            <person name="Milligan D.A."/>
            <person name="Bergaust L."/>
            <person name="Bakken L.R."/>
            <person name="Frostegard A."/>
        </authorList>
    </citation>
    <scope>NUCLEOTIDE SEQUENCE [LARGE SCALE GENOMIC DNA]</scope>
    <source>
        <strain evidence="6 7">CCUG 44592</strain>
    </source>
</reference>
<dbReference type="GO" id="GO:0008983">
    <property type="term" value="F:protein-glutamate O-methyltransferase activity"/>
    <property type="evidence" value="ECO:0007669"/>
    <property type="project" value="UniProtKB-EC"/>
</dbReference>
<evidence type="ECO:0000256" key="5">
    <source>
        <dbReference type="ARBA" id="ARBA00022691"/>
    </source>
</evidence>
<keyword evidence="4 6" id="KW-0808">Transferase</keyword>